<keyword evidence="3" id="KW-0812">Transmembrane</keyword>
<evidence type="ECO:0000256" key="4">
    <source>
        <dbReference type="ARBA" id="ARBA00022729"/>
    </source>
</evidence>
<dbReference type="AlphaFoldDB" id="A0A0B7A6C8"/>
<dbReference type="InterPro" id="IPR039163">
    <property type="entry name" value="EMC7"/>
</dbReference>
<evidence type="ECO:0000256" key="2">
    <source>
        <dbReference type="ARBA" id="ARBA00008880"/>
    </source>
</evidence>
<evidence type="ECO:0000256" key="6">
    <source>
        <dbReference type="ARBA" id="ARBA00023136"/>
    </source>
</evidence>
<evidence type="ECO:0000256" key="1">
    <source>
        <dbReference type="ARBA" id="ARBA00004167"/>
    </source>
</evidence>
<feature type="signal peptide" evidence="7">
    <location>
        <begin position="1"/>
        <end position="25"/>
    </location>
</feature>
<dbReference type="InterPro" id="IPR019008">
    <property type="entry name" value="Beta_sandwich_EMC7"/>
</dbReference>
<sequence>MDEPVQYFQFLLCVLLFNWNSFASGNDIDELSDKVEFKIEGKMFVASKDKEWTMNSRVLVDGGQYLGFVKTDGTFVVHGLPSGSYIVEVASPNSLFETLRVDITSKGRYVLGESIFYSQTF</sequence>
<evidence type="ECO:0000256" key="5">
    <source>
        <dbReference type="ARBA" id="ARBA00022989"/>
    </source>
</evidence>
<gene>
    <name evidence="9" type="primary">ORF100176</name>
</gene>
<dbReference type="EMBL" id="HACG01029624">
    <property type="protein sequence ID" value="CEK76489.1"/>
    <property type="molecule type" value="Transcribed_RNA"/>
</dbReference>
<organism evidence="9">
    <name type="scientific">Arion vulgaris</name>
    <dbReference type="NCBI Taxonomy" id="1028688"/>
    <lineage>
        <taxon>Eukaryota</taxon>
        <taxon>Metazoa</taxon>
        <taxon>Spiralia</taxon>
        <taxon>Lophotrochozoa</taxon>
        <taxon>Mollusca</taxon>
        <taxon>Gastropoda</taxon>
        <taxon>Heterobranchia</taxon>
        <taxon>Euthyneura</taxon>
        <taxon>Panpulmonata</taxon>
        <taxon>Eupulmonata</taxon>
        <taxon>Stylommatophora</taxon>
        <taxon>Helicina</taxon>
        <taxon>Arionoidea</taxon>
        <taxon>Arionidae</taxon>
        <taxon>Arion</taxon>
    </lineage>
</organism>
<dbReference type="GO" id="GO:0030246">
    <property type="term" value="F:carbohydrate binding"/>
    <property type="evidence" value="ECO:0007669"/>
    <property type="project" value="InterPro"/>
</dbReference>
<dbReference type="PANTHER" id="PTHR13605:SF4">
    <property type="entry name" value="ER MEMBRANE PROTEIN COMPLEX SUBUNIT 7"/>
    <property type="match status" value="1"/>
</dbReference>
<keyword evidence="4 7" id="KW-0732">Signal</keyword>
<dbReference type="GO" id="GO:0072546">
    <property type="term" value="C:EMC complex"/>
    <property type="evidence" value="ECO:0007669"/>
    <property type="project" value="TreeGrafter"/>
</dbReference>
<dbReference type="Pfam" id="PF09430">
    <property type="entry name" value="EMC7_beta-sandw"/>
    <property type="match status" value="1"/>
</dbReference>
<protein>
    <recommendedName>
        <fullName evidence="8">ER membrane protein complex subunit 7 beta-sandwich domain-containing protein</fullName>
    </recommendedName>
</protein>
<evidence type="ECO:0000256" key="3">
    <source>
        <dbReference type="ARBA" id="ARBA00022692"/>
    </source>
</evidence>
<keyword evidence="5" id="KW-1133">Transmembrane helix</keyword>
<feature type="chain" id="PRO_5002112622" description="ER membrane protein complex subunit 7 beta-sandwich domain-containing protein" evidence="7">
    <location>
        <begin position="26"/>
        <end position="121"/>
    </location>
</feature>
<evidence type="ECO:0000256" key="7">
    <source>
        <dbReference type="SAM" id="SignalP"/>
    </source>
</evidence>
<reference evidence="9" key="1">
    <citation type="submission" date="2014-12" db="EMBL/GenBank/DDBJ databases">
        <title>Insight into the proteome of Arion vulgaris.</title>
        <authorList>
            <person name="Aradska J."/>
            <person name="Bulat T."/>
            <person name="Smidak R."/>
            <person name="Sarate P."/>
            <person name="Gangsoo J."/>
            <person name="Sialana F."/>
            <person name="Bilban M."/>
            <person name="Lubec G."/>
        </authorList>
    </citation>
    <scope>NUCLEOTIDE SEQUENCE</scope>
    <source>
        <tissue evidence="9">Skin</tissue>
    </source>
</reference>
<name>A0A0B7A6C8_9EUPU</name>
<dbReference type="PANTHER" id="PTHR13605">
    <property type="entry name" value="ER MEMBRANE PROTEIN COMPLEX SUBUNIT 7"/>
    <property type="match status" value="1"/>
</dbReference>
<comment type="subcellular location">
    <subcellularLocation>
        <location evidence="1">Membrane</location>
        <topology evidence="1">Single-pass membrane protein</topology>
    </subcellularLocation>
</comment>
<evidence type="ECO:0000313" key="9">
    <source>
        <dbReference type="EMBL" id="CEK76489.1"/>
    </source>
</evidence>
<dbReference type="SUPFAM" id="SSF49452">
    <property type="entry name" value="Starch-binding domain-like"/>
    <property type="match status" value="1"/>
</dbReference>
<feature type="domain" description="ER membrane protein complex subunit 7 beta-sandwich" evidence="8">
    <location>
        <begin position="48"/>
        <end position="108"/>
    </location>
</feature>
<dbReference type="InterPro" id="IPR013784">
    <property type="entry name" value="Carb-bd-like_fold"/>
</dbReference>
<keyword evidence="6" id="KW-0472">Membrane</keyword>
<proteinExistence type="inferred from homology"/>
<accession>A0A0B7A6C8</accession>
<evidence type="ECO:0000259" key="8">
    <source>
        <dbReference type="Pfam" id="PF09430"/>
    </source>
</evidence>
<comment type="similarity">
    <text evidence="2">Belongs to the EMC7 family.</text>
</comment>